<protein>
    <recommendedName>
        <fullName evidence="1">Reverse transcriptase domain-containing protein</fullName>
    </recommendedName>
</protein>
<dbReference type="InterPro" id="IPR000477">
    <property type="entry name" value="RT_dom"/>
</dbReference>
<organism evidence="2 3">
    <name type="scientific">Candidatus Magnetoglobus multicellularis str. Araruama</name>
    <dbReference type="NCBI Taxonomy" id="890399"/>
    <lineage>
        <taxon>Bacteria</taxon>
        <taxon>Pseudomonadati</taxon>
        <taxon>Thermodesulfobacteriota</taxon>
        <taxon>Desulfobacteria</taxon>
        <taxon>Desulfobacterales</taxon>
        <taxon>Desulfobacteraceae</taxon>
        <taxon>Candidatus Magnetoglobus</taxon>
    </lineage>
</organism>
<feature type="domain" description="Reverse transcriptase" evidence="1">
    <location>
        <begin position="1"/>
        <end position="91"/>
    </location>
</feature>
<name>A0A1V1NYZ4_9BACT</name>
<evidence type="ECO:0000313" key="2">
    <source>
        <dbReference type="EMBL" id="ETR67781.1"/>
    </source>
</evidence>
<dbReference type="Proteomes" id="UP000189670">
    <property type="component" value="Unassembled WGS sequence"/>
</dbReference>
<dbReference type="SUPFAM" id="SSF56672">
    <property type="entry name" value="DNA/RNA polymerases"/>
    <property type="match status" value="1"/>
</dbReference>
<dbReference type="InterPro" id="IPR043502">
    <property type="entry name" value="DNA/RNA_pol_sf"/>
</dbReference>
<sequence length="92" mass="11049">SKGVPIGNLISQHLANYYLGPFDHWMIEIQRRKYYIRYMDDFIVFGKCKKELKELLVRIQHYLSEQLDLELKHTTQLNRTCIGVPFLGFRIF</sequence>
<proteinExistence type="predicted"/>
<accession>A0A1V1NYZ4</accession>
<feature type="non-terminal residue" evidence="2">
    <location>
        <position position="1"/>
    </location>
</feature>
<gene>
    <name evidence="2" type="ORF">OMM_11217</name>
</gene>
<reference evidence="3" key="1">
    <citation type="submission" date="2012-11" db="EMBL/GenBank/DDBJ databases">
        <authorList>
            <person name="Lucero-Rivera Y.E."/>
            <person name="Tovar-Ramirez D."/>
        </authorList>
    </citation>
    <scope>NUCLEOTIDE SEQUENCE [LARGE SCALE GENOMIC DNA]</scope>
    <source>
        <strain evidence="3">Araruama</strain>
    </source>
</reference>
<dbReference type="CDD" id="cd01646">
    <property type="entry name" value="RT_Bac_retron_I"/>
    <property type="match status" value="1"/>
</dbReference>
<dbReference type="PROSITE" id="PS50878">
    <property type="entry name" value="RT_POL"/>
    <property type="match status" value="1"/>
</dbReference>
<dbReference type="AlphaFoldDB" id="A0A1V1NYZ4"/>
<dbReference type="EMBL" id="ATBP01001215">
    <property type="protein sequence ID" value="ETR67781.1"/>
    <property type="molecule type" value="Genomic_DNA"/>
</dbReference>
<evidence type="ECO:0000313" key="3">
    <source>
        <dbReference type="Proteomes" id="UP000189670"/>
    </source>
</evidence>
<evidence type="ECO:0000259" key="1">
    <source>
        <dbReference type="PROSITE" id="PS50878"/>
    </source>
</evidence>
<dbReference type="Pfam" id="PF00078">
    <property type="entry name" value="RVT_1"/>
    <property type="match status" value="1"/>
</dbReference>
<comment type="caution">
    <text evidence="2">The sequence shown here is derived from an EMBL/GenBank/DDBJ whole genome shotgun (WGS) entry which is preliminary data.</text>
</comment>